<accession>A0ABR2G043</accession>
<feature type="region of interest" description="Disordered" evidence="1">
    <location>
        <begin position="125"/>
        <end position="170"/>
    </location>
</feature>
<name>A0ABR2G043_9ROSI</name>
<gene>
    <name evidence="2" type="ORF">V6N12_024284</name>
</gene>
<sequence>MANSSSSSAEVMPRQTTNEETQARYAMVAAKSRWEEQEFFLDESLVNYGLEPIIYRRLSELGWFRFAQQPARANLNWVLEFYTNNAGGEDNTTVRSRRVAASSTTINGYSACPTMTLASMHCSEDLKTKTMRPSRTSSVSPAPNGTQRAETLTSSPAYTSSPKQNYGTHS</sequence>
<feature type="compositionally biased region" description="Polar residues" evidence="1">
    <location>
        <begin position="131"/>
        <end position="170"/>
    </location>
</feature>
<dbReference type="EMBL" id="JBBPBM010000004">
    <property type="protein sequence ID" value="KAK8589894.1"/>
    <property type="molecule type" value="Genomic_DNA"/>
</dbReference>
<feature type="compositionally biased region" description="Polar residues" evidence="1">
    <location>
        <begin position="1"/>
        <end position="20"/>
    </location>
</feature>
<keyword evidence="3" id="KW-1185">Reference proteome</keyword>
<organism evidence="2 3">
    <name type="scientific">Hibiscus sabdariffa</name>
    <name type="common">roselle</name>
    <dbReference type="NCBI Taxonomy" id="183260"/>
    <lineage>
        <taxon>Eukaryota</taxon>
        <taxon>Viridiplantae</taxon>
        <taxon>Streptophyta</taxon>
        <taxon>Embryophyta</taxon>
        <taxon>Tracheophyta</taxon>
        <taxon>Spermatophyta</taxon>
        <taxon>Magnoliopsida</taxon>
        <taxon>eudicotyledons</taxon>
        <taxon>Gunneridae</taxon>
        <taxon>Pentapetalae</taxon>
        <taxon>rosids</taxon>
        <taxon>malvids</taxon>
        <taxon>Malvales</taxon>
        <taxon>Malvaceae</taxon>
        <taxon>Malvoideae</taxon>
        <taxon>Hibiscus</taxon>
    </lineage>
</organism>
<evidence type="ECO:0000313" key="3">
    <source>
        <dbReference type="Proteomes" id="UP001472677"/>
    </source>
</evidence>
<dbReference type="Proteomes" id="UP001472677">
    <property type="component" value="Unassembled WGS sequence"/>
</dbReference>
<proteinExistence type="predicted"/>
<evidence type="ECO:0000256" key="1">
    <source>
        <dbReference type="SAM" id="MobiDB-lite"/>
    </source>
</evidence>
<comment type="caution">
    <text evidence="2">The sequence shown here is derived from an EMBL/GenBank/DDBJ whole genome shotgun (WGS) entry which is preliminary data.</text>
</comment>
<protein>
    <submittedName>
        <fullName evidence="2">Uncharacterized protein</fullName>
    </submittedName>
</protein>
<feature type="region of interest" description="Disordered" evidence="1">
    <location>
        <begin position="1"/>
        <end position="22"/>
    </location>
</feature>
<evidence type="ECO:0000313" key="2">
    <source>
        <dbReference type="EMBL" id="KAK8589894.1"/>
    </source>
</evidence>
<reference evidence="2 3" key="1">
    <citation type="journal article" date="2024" name="G3 (Bethesda)">
        <title>Genome assembly of Hibiscus sabdariffa L. provides insights into metabolisms of medicinal natural products.</title>
        <authorList>
            <person name="Kim T."/>
        </authorList>
    </citation>
    <scope>NUCLEOTIDE SEQUENCE [LARGE SCALE GENOMIC DNA]</scope>
    <source>
        <strain evidence="2">TK-2024</strain>
        <tissue evidence="2">Old leaves</tissue>
    </source>
</reference>